<evidence type="ECO:0000313" key="4">
    <source>
        <dbReference type="EMBL" id="KUO42527.1"/>
    </source>
</evidence>
<dbReference type="SUPFAM" id="SSF54631">
    <property type="entry name" value="CBS-domain pair"/>
    <property type="match status" value="2"/>
</dbReference>
<dbReference type="STRING" id="1776334.APZ16_04340"/>
<comment type="caution">
    <text evidence="4">The sequence shown here is derived from an EMBL/GenBank/DDBJ whole genome shotgun (WGS) entry which is preliminary data.</text>
</comment>
<feature type="domain" description="CBS" evidence="3">
    <location>
        <begin position="210"/>
        <end position="264"/>
    </location>
</feature>
<proteinExistence type="predicted"/>
<feature type="domain" description="CBS" evidence="3">
    <location>
        <begin position="75"/>
        <end position="130"/>
    </location>
</feature>
<evidence type="ECO:0000256" key="2">
    <source>
        <dbReference type="PROSITE-ProRule" id="PRU00703"/>
    </source>
</evidence>
<dbReference type="Proteomes" id="UP000074294">
    <property type="component" value="Unassembled WGS sequence"/>
</dbReference>
<evidence type="ECO:0000256" key="1">
    <source>
        <dbReference type="ARBA" id="ARBA00023122"/>
    </source>
</evidence>
<dbReference type="EMBL" id="LQMQ01000005">
    <property type="protein sequence ID" value="KUO42527.1"/>
    <property type="molecule type" value="Genomic_DNA"/>
</dbReference>
<dbReference type="SMART" id="SM00116">
    <property type="entry name" value="CBS"/>
    <property type="match status" value="4"/>
</dbReference>
<name>A0A147K1C9_HADYE</name>
<dbReference type="AlphaFoldDB" id="A0A147K1C9"/>
<dbReference type="InterPro" id="IPR000644">
    <property type="entry name" value="CBS_dom"/>
</dbReference>
<dbReference type="Gene3D" id="3.10.580.10">
    <property type="entry name" value="CBS-domain"/>
    <property type="match status" value="2"/>
</dbReference>
<dbReference type="PANTHER" id="PTHR43080:SF2">
    <property type="entry name" value="CBS DOMAIN-CONTAINING PROTEIN"/>
    <property type="match status" value="1"/>
</dbReference>
<evidence type="ECO:0000259" key="3">
    <source>
        <dbReference type="PROSITE" id="PS51371"/>
    </source>
</evidence>
<gene>
    <name evidence="4" type="ORF">APZ16_04340</name>
</gene>
<dbReference type="InterPro" id="IPR051257">
    <property type="entry name" value="Diverse_CBS-Domain"/>
</dbReference>
<dbReference type="Pfam" id="PF00571">
    <property type="entry name" value="CBS"/>
    <property type="match status" value="4"/>
</dbReference>
<protein>
    <recommendedName>
        <fullName evidence="3">CBS domain-containing protein</fullName>
    </recommendedName>
</protein>
<sequence length="264" mass="29158">MRVSHIMSSPVITLDKDRSLADAIDCMKRAQISRIVATKNDRVVGILTEKDIARELGSLHTYRLPPGRLHISSVMTPDPISVAPDVVAKRAAELMLDHDVSGLPVLEGTKLVGIVTKMDFAKICADFEDVYVGQVMQVSPTTVSPGDRVIHARKLLLEEEILALPVVENKVLVGIVTTRDVAMKLAAFQEVVPDRYKSERIRNLLVGDIMTQPPVTVRTDTRLPEAAKLMLERRFSALPVLNLDGELVGLLTKTELTEVARERL</sequence>
<feature type="domain" description="CBS" evidence="3">
    <location>
        <begin position="7"/>
        <end position="62"/>
    </location>
</feature>
<accession>A0A147K1C9</accession>
<feature type="domain" description="CBS" evidence="3">
    <location>
        <begin position="136"/>
        <end position="195"/>
    </location>
</feature>
<reference evidence="4 5" key="1">
    <citation type="journal article" date="2016" name="Nat. Microbiol.">
        <title>Genomic inference of the metabolism of cosmopolitan subsurface Archaea, Hadesarchaea.</title>
        <authorList>
            <person name="Baker B.J."/>
            <person name="Saw J.H."/>
            <person name="Lind A.E."/>
            <person name="Lazar C.S."/>
            <person name="Hinrichs K.-U."/>
            <person name="Teske A.P."/>
            <person name="Ettema T.J."/>
        </authorList>
    </citation>
    <scope>NUCLEOTIDE SEQUENCE [LARGE SCALE GENOMIC DNA]</scope>
</reference>
<keyword evidence="1 2" id="KW-0129">CBS domain</keyword>
<dbReference type="PROSITE" id="PS51371">
    <property type="entry name" value="CBS"/>
    <property type="match status" value="4"/>
</dbReference>
<dbReference type="InterPro" id="IPR046342">
    <property type="entry name" value="CBS_dom_sf"/>
</dbReference>
<dbReference type="PANTHER" id="PTHR43080">
    <property type="entry name" value="CBS DOMAIN-CONTAINING PROTEIN CBSX3, MITOCHONDRIAL"/>
    <property type="match status" value="1"/>
</dbReference>
<evidence type="ECO:0000313" key="5">
    <source>
        <dbReference type="Proteomes" id="UP000074294"/>
    </source>
</evidence>
<organism evidence="4 5">
    <name type="scientific">Hadarchaeum yellowstonense</name>
    <dbReference type="NCBI Taxonomy" id="1776334"/>
    <lineage>
        <taxon>Archaea</taxon>
        <taxon>Methanobacteriati</taxon>
        <taxon>Candidatus Hadarchaeota</taxon>
        <taxon>Candidatus Hadarchaeia</taxon>
        <taxon>Candidatus Hadarchaeales</taxon>
        <taxon>Candidatus Hadarchaeaceae</taxon>
        <taxon>Candidatus Hadarchaeum</taxon>
    </lineage>
</organism>